<sequence>MTLILKSTLLIVFTGWLLIAFNAHAMNTHTSSPTYRFQTVGQHYHGYAPHRRILYFAPSKDEHVDNFLLGTLSHQCALEERDVVIIVFTEDGFVSPKWLKDVFDYNMLKHMHDLSQGDHTAILIGKDGTEKLRWGTQTDWSLIKSTIDEMPMRQAEMRSGSSRCTL</sequence>
<keyword evidence="1 2" id="KW-0732">Signal</keyword>
<name>A0ABN8DKR4_9VIBR</name>
<comment type="caution">
    <text evidence="4">The sequence shown here is derived from an EMBL/GenBank/DDBJ whole genome shotgun (WGS) entry which is preliminary data.</text>
</comment>
<gene>
    <name evidence="4" type="ORF">VHP8226_03455</name>
</gene>
<dbReference type="EMBL" id="CAKLCM010000003">
    <property type="protein sequence ID" value="CAH0529700.1"/>
    <property type="molecule type" value="Genomic_DNA"/>
</dbReference>
<evidence type="ECO:0000313" key="4">
    <source>
        <dbReference type="EMBL" id="CAH0529700.1"/>
    </source>
</evidence>
<feature type="domain" description="DUF4174" evidence="3">
    <location>
        <begin position="49"/>
        <end position="156"/>
    </location>
</feature>
<proteinExistence type="predicted"/>
<dbReference type="InterPro" id="IPR025232">
    <property type="entry name" value="DUF4174"/>
</dbReference>
<dbReference type="RefSeq" id="WP_237486279.1">
    <property type="nucleotide sequence ID" value="NZ_CAKLCM010000003.1"/>
</dbReference>
<evidence type="ECO:0000256" key="2">
    <source>
        <dbReference type="SAM" id="SignalP"/>
    </source>
</evidence>
<evidence type="ECO:0000259" key="3">
    <source>
        <dbReference type="Pfam" id="PF13778"/>
    </source>
</evidence>
<protein>
    <recommendedName>
        <fullName evidence="3">DUF4174 domain-containing protein</fullName>
    </recommendedName>
</protein>
<evidence type="ECO:0000256" key="1">
    <source>
        <dbReference type="ARBA" id="ARBA00022729"/>
    </source>
</evidence>
<keyword evidence="5" id="KW-1185">Reference proteome</keyword>
<dbReference type="Proteomes" id="UP000838160">
    <property type="component" value="Unassembled WGS sequence"/>
</dbReference>
<feature type="chain" id="PRO_5046300749" description="DUF4174 domain-containing protein" evidence="2">
    <location>
        <begin position="26"/>
        <end position="166"/>
    </location>
</feature>
<accession>A0ABN8DKR4</accession>
<feature type="signal peptide" evidence="2">
    <location>
        <begin position="1"/>
        <end position="25"/>
    </location>
</feature>
<dbReference type="Pfam" id="PF13778">
    <property type="entry name" value="DUF4174"/>
    <property type="match status" value="1"/>
</dbReference>
<reference evidence="4" key="1">
    <citation type="submission" date="2021-12" db="EMBL/GenBank/DDBJ databases">
        <authorList>
            <person name="Rodrigo-Torres L."/>
            <person name="Arahal R. D."/>
            <person name="Lucena T."/>
        </authorList>
    </citation>
    <scope>NUCLEOTIDE SEQUENCE</scope>
    <source>
        <strain evidence="4">CECT 8226</strain>
    </source>
</reference>
<evidence type="ECO:0000313" key="5">
    <source>
        <dbReference type="Proteomes" id="UP000838160"/>
    </source>
</evidence>
<organism evidence="4 5">
    <name type="scientific">Vibrio hippocampi</name>
    <dbReference type="NCBI Taxonomy" id="654686"/>
    <lineage>
        <taxon>Bacteria</taxon>
        <taxon>Pseudomonadati</taxon>
        <taxon>Pseudomonadota</taxon>
        <taxon>Gammaproteobacteria</taxon>
        <taxon>Vibrionales</taxon>
        <taxon>Vibrionaceae</taxon>
        <taxon>Vibrio</taxon>
    </lineage>
</organism>